<dbReference type="AlphaFoldDB" id="A0A151A9G4"/>
<dbReference type="PANTHER" id="PTHR37292:SF2">
    <property type="entry name" value="DUF262 DOMAIN-CONTAINING PROTEIN"/>
    <property type="match status" value="1"/>
</dbReference>
<dbReference type="Proteomes" id="UP000075321">
    <property type="component" value="Unassembled WGS sequence"/>
</dbReference>
<accession>A0A151A9G4</accession>
<feature type="domain" description="GmrSD restriction endonucleases N-terminal" evidence="1">
    <location>
        <begin position="5"/>
        <end position="216"/>
    </location>
</feature>
<reference evidence="2 3" key="1">
    <citation type="submission" date="2016-02" db="EMBL/GenBank/DDBJ databases">
        <title>Genome sequence of Halalkalicoccus paucihalophilus DSM 24557.</title>
        <authorList>
            <person name="Poehlein A."/>
            <person name="Daniel R."/>
        </authorList>
    </citation>
    <scope>NUCLEOTIDE SEQUENCE [LARGE SCALE GENOMIC DNA]</scope>
    <source>
        <strain evidence="2 3">DSM 24557</strain>
    </source>
</reference>
<dbReference type="OrthoDB" id="240912at2157"/>
<name>A0A151A9G4_9EURY</name>
<proteinExistence type="predicted"/>
<evidence type="ECO:0000313" key="3">
    <source>
        <dbReference type="Proteomes" id="UP000075321"/>
    </source>
</evidence>
<dbReference type="Pfam" id="PF03235">
    <property type="entry name" value="GmrSD_N"/>
    <property type="match status" value="1"/>
</dbReference>
<dbReference type="PANTHER" id="PTHR37292">
    <property type="entry name" value="VNG6097C"/>
    <property type="match status" value="1"/>
</dbReference>
<gene>
    <name evidence="2" type="ORF">HAPAU_40960</name>
</gene>
<dbReference type="RefSeq" id="WP_066385760.1">
    <property type="nucleotide sequence ID" value="NZ_LTAZ01000017.1"/>
</dbReference>
<dbReference type="InterPro" id="IPR004919">
    <property type="entry name" value="GmrSD_N"/>
</dbReference>
<dbReference type="EMBL" id="LTAZ01000017">
    <property type="protein sequence ID" value="KYH24017.1"/>
    <property type="molecule type" value="Genomic_DNA"/>
</dbReference>
<comment type="caution">
    <text evidence="2">The sequence shown here is derived from an EMBL/GenBank/DDBJ whole genome shotgun (WGS) entry which is preliminary data.</text>
</comment>
<organism evidence="2 3">
    <name type="scientific">Halalkalicoccus paucihalophilus</name>
    <dbReference type="NCBI Taxonomy" id="1008153"/>
    <lineage>
        <taxon>Archaea</taxon>
        <taxon>Methanobacteriati</taxon>
        <taxon>Methanobacteriota</taxon>
        <taxon>Stenosarchaea group</taxon>
        <taxon>Halobacteria</taxon>
        <taxon>Halobacteriales</taxon>
        <taxon>Halococcaceae</taxon>
        <taxon>Halalkalicoccus</taxon>
    </lineage>
</organism>
<dbReference type="PATRIC" id="fig|1008153.3.peg.4389"/>
<keyword evidence="3" id="KW-1185">Reference proteome</keyword>
<protein>
    <recommendedName>
        <fullName evidence="1">GmrSD restriction endonucleases N-terminal domain-containing protein</fullName>
    </recommendedName>
</protein>
<sequence>MSESIEQLLNKIENRELVLPEFQREFTWSHEQAKLLVDSLMEGYPTGSLLLWKTNEPPALKNMPDYEPDGRVEVLLDGQQRLTVLYLLVKDKIPPYYADLPKDPRNLYYNLATGNLKYYKKSEMSGDPRWVRVADCFSSENEPNVSSIVDNLFDEDKFEKYTKFDENLNQLEDIIEEEVPVMYVKDDASLKAALTVFDRVNSQGTPLTESDIALAHMVSSWPETRRVFKEKLQDLEQEGFEFDLPFLARGMNAVINCRAEYSQLHEVSEESLRNGWDELTEILDYLINILRHHAYIYTTDDLNTPNVLIPMIAHLSRHNKEFRSENERNMMLYWMYGALLLRRYSRSVDANLAQDLNALSETEPLKALVATLKEEEGEPTVTASNLDLRAVNHPLYNMMCIVIRSRGGVDWRNGLDLSEPYGNSYKIERHHIFPRSRLSEAGYDTGDNHYDKKRVNEIANRVPLTKSGNIGIFNDHPIDYLPQVERNYPDALDTHMVPTDRDLWEIDQYEEFLAARRDLIAAGINDYLESLIGGIKPIEAETIVETPADS</sequence>
<evidence type="ECO:0000313" key="2">
    <source>
        <dbReference type="EMBL" id="KYH24017.1"/>
    </source>
</evidence>
<evidence type="ECO:0000259" key="1">
    <source>
        <dbReference type="Pfam" id="PF03235"/>
    </source>
</evidence>